<dbReference type="Proteomes" id="UP001199070">
    <property type="component" value="Unassembled WGS sequence"/>
</dbReference>
<feature type="region of interest" description="Disordered" evidence="1">
    <location>
        <begin position="43"/>
        <end position="64"/>
    </location>
</feature>
<name>A0AAW4TK45_9BURK</name>
<reference evidence="2" key="1">
    <citation type="submission" date="2023-08" db="EMBL/GenBank/DDBJ databases">
        <title>A collection of bacterial strains from the Burkholderia cepacia Research Laboratory and Repository.</title>
        <authorList>
            <person name="Lipuma J."/>
            <person name="Spilker T."/>
        </authorList>
    </citation>
    <scope>NUCLEOTIDE SEQUENCE</scope>
    <source>
        <strain evidence="2">AU0862</strain>
    </source>
</reference>
<evidence type="ECO:0000256" key="1">
    <source>
        <dbReference type="SAM" id="MobiDB-lite"/>
    </source>
</evidence>
<feature type="compositionally biased region" description="Basic and acidic residues" evidence="1">
    <location>
        <begin position="52"/>
        <end position="64"/>
    </location>
</feature>
<organism evidence="2 3">
    <name type="scientific">Burkholderia cenocepacia</name>
    <dbReference type="NCBI Taxonomy" id="95486"/>
    <lineage>
        <taxon>Bacteria</taxon>
        <taxon>Pseudomonadati</taxon>
        <taxon>Pseudomonadota</taxon>
        <taxon>Betaproteobacteria</taxon>
        <taxon>Burkholderiales</taxon>
        <taxon>Burkholderiaceae</taxon>
        <taxon>Burkholderia</taxon>
        <taxon>Burkholderia cepacia complex</taxon>
    </lineage>
</organism>
<protein>
    <submittedName>
        <fullName evidence="2">Uncharacterized protein</fullName>
    </submittedName>
</protein>
<comment type="caution">
    <text evidence="2">The sequence shown here is derived from an EMBL/GenBank/DDBJ whole genome shotgun (WGS) entry which is preliminary data.</text>
</comment>
<evidence type="ECO:0000313" key="3">
    <source>
        <dbReference type="Proteomes" id="UP001199070"/>
    </source>
</evidence>
<proteinExistence type="predicted"/>
<sequence>MMNYVPLGLIRATWTGFTFLPHQEKRMGLDDMPPTIAAAKAASARKSAKTSIDGEKRGMFARGPREPAAVRRLDVALAWVTRAKPSPRCRQFPYMSKSKYFA</sequence>
<gene>
    <name evidence="2" type="ORF">LGN22_28905</name>
</gene>
<dbReference type="RefSeq" id="WP_226135527.1">
    <property type="nucleotide sequence ID" value="NZ_JAIZTC010000009.1"/>
</dbReference>
<dbReference type="AlphaFoldDB" id="A0AAW4TK45"/>
<dbReference type="EMBL" id="JAIZTC010000009">
    <property type="protein sequence ID" value="MCA8382938.1"/>
    <property type="molecule type" value="Genomic_DNA"/>
</dbReference>
<evidence type="ECO:0000313" key="2">
    <source>
        <dbReference type="EMBL" id="MCA8382938.1"/>
    </source>
</evidence>
<accession>A0AAW4TK45</accession>